<evidence type="ECO:0000313" key="2">
    <source>
        <dbReference type="EMBL" id="MBP2327332.1"/>
    </source>
</evidence>
<keyword evidence="3" id="KW-1185">Reference proteome</keyword>
<keyword evidence="1" id="KW-0812">Transmembrane</keyword>
<feature type="transmembrane region" description="Helical" evidence="1">
    <location>
        <begin position="41"/>
        <end position="58"/>
    </location>
</feature>
<evidence type="ECO:0000256" key="1">
    <source>
        <dbReference type="SAM" id="Phobius"/>
    </source>
</evidence>
<protein>
    <submittedName>
        <fullName evidence="2">Uncharacterized protein</fullName>
    </submittedName>
</protein>
<proteinExistence type="predicted"/>
<evidence type="ECO:0000313" key="3">
    <source>
        <dbReference type="Proteomes" id="UP001519332"/>
    </source>
</evidence>
<accession>A0ABS4TSD8</accession>
<keyword evidence="1" id="KW-1133">Transmembrane helix</keyword>
<feature type="transmembrane region" description="Helical" evidence="1">
    <location>
        <begin position="12"/>
        <end position="35"/>
    </location>
</feature>
<organism evidence="2 3">
    <name type="scientific">Kibdelosporangium banguiense</name>
    <dbReference type="NCBI Taxonomy" id="1365924"/>
    <lineage>
        <taxon>Bacteria</taxon>
        <taxon>Bacillati</taxon>
        <taxon>Actinomycetota</taxon>
        <taxon>Actinomycetes</taxon>
        <taxon>Pseudonocardiales</taxon>
        <taxon>Pseudonocardiaceae</taxon>
        <taxon>Kibdelosporangium</taxon>
    </lineage>
</organism>
<keyword evidence="1" id="KW-0472">Membrane</keyword>
<sequence length="63" mass="6611">MLRPAMDLPSTALVTTSLVLGVHGLLALAGLDFIVSGPALTPGQCFAAAGVCLIRHLARRNWR</sequence>
<gene>
    <name evidence="2" type="ORF">JOF56_007717</name>
</gene>
<dbReference type="Proteomes" id="UP001519332">
    <property type="component" value="Unassembled WGS sequence"/>
</dbReference>
<dbReference type="EMBL" id="JAGINW010000001">
    <property type="protein sequence ID" value="MBP2327332.1"/>
    <property type="molecule type" value="Genomic_DNA"/>
</dbReference>
<reference evidence="2 3" key="1">
    <citation type="submission" date="2021-03" db="EMBL/GenBank/DDBJ databases">
        <title>Sequencing the genomes of 1000 actinobacteria strains.</title>
        <authorList>
            <person name="Klenk H.-P."/>
        </authorList>
    </citation>
    <scope>NUCLEOTIDE SEQUENCE [LARGE SCALE GENOMIC DNA]</scope>
    <source>
        <strain evidence="2 3">DSM 46670</strain>
    </source>
</reference>
<name>A0ABS4TSD8_9PSEU</name>
<comment type="caution">
    <text evidence="2">The sequence shown here is derived from an EMBL/GenBank/DDBJ whole genome shotgun (WGS) entry which is preliminary data.</text>
</comment>